<name>A0A0H2MGP0_9PROT</name>
<accession>A0A0H2MGP0</accession>
<dbReference type="OrthoDB" id="7803097at2"/>
<dbReference type="AlphaFoldDB" id="A0A0H2MGP0"/>
<dbReference type="STRING" id="1489064.WH96_05525"/>
<feature type="chain" id="PRO_5002596974" evidence="1">
    <location>
        <begin position="22"/>
        <end position="357"/>
    </location>
</feature>
<reference evidence="2 3" key="1">
    <citation type="submission" date="2015-03" db="EMBL/GenBank/DDBJ databases">
        <title>Genome Sequence of Kiloniella spongiae MEBiC09566, isolated from a marine sponge.</title>
        <authorList>
            <person name="Shao Z."/>
            <person name="Wang L."/>
            <person name="Li X."/>
        </authorList>
    </citation>
    <scope>NUCLEOTIDE SEQUENCE [LARGE SCALE GENOMIC DNA]</scope>
    <source>
        <strain evidence="2 3">MEBiC09566</strain>
    </source>
</reference>
<protein>
    <submittedName>
        <fullName evidence="2">Uncharacterized protein</fullName>
    </submittedName>
</protein>
<sequence>MKKLLIALFILASIAKNSAHAVELDGANAPQFKEAIKAWLDDDDKTSLPLLAELAKNGNVAARLTLSGIERIQVQSISKYFKSLNRKEQRSLMRSEKGLSGTSWERVEAEKGNSFAITMRKIQEPLVQESTIRELINIGEHEAASKAISRMPGYGTTKEIISLANDNLVSYERRHLIWQSAVLTSDKKYINEAKQELKRGNPLALMSVPYKTKDQRFEQLRKAIYHGYFVSPFIKQKQAKELKNWTMATPVFRPIKSLCRAECPSQYKSCTIMANQLISSYDVIAGHDTPLESVISQNTYLKSKRSRNTLLRYILQRRIYKDLEGNVLYNSHHQPTSPEDIRAASSCLADKLTALEH</sequence>
<evidence type="ECO:0000313" key="2">
    <source>
        <dbReference type="EMBL" id="KLN61759.1"/>
    </source>
</evidence>
<keyword evidence="3" id="KW-1185">Reference proteome</keyword>
<comment type="caution">
    <text evidence="2">The sequence shown here is derived from an EMBL/GenBank/DDBJ whole genome shotgun (WGS) entry which is preliminary data.</text>
</comment>
<gene>
    <name evidence="2" type="ORF">WH96_05525</name>
</gene>
<organism evidence="2 3">
    <name type="scientific">Kiloniella spongiae</name>
    <dbReference type="NCBI Taxonomy" id="1489064"/>
    <lineage>
        <taxon>Bacteria</taxon>
        <taxon>Pseudomonadati</taxon>
        <taxon>Pseudomonadota</taxon>
        <taxon>Alphaproteobacteria</taxon>
        <taxon>Rhodospirillales</taxon>
        <taxon>Kiloniellaceae</taxon>
        <taxon>Kiloniella</taxon>
    </lineage>
</organism>
<feature type="signal peptide" evidence="1">
    <location>
        <begin position="1"/>
        <end position="21"/>
    </location>
</feature>
<proteinExistence type="predicted"/>
<keyword evidence="1" id="KW-0732">Signal</keyword>
<dbReference type="Proteomes" id="UP000035444">
    <property type="component" value="Unassembled WGS sequence"/>
</dbReference>
<dbReference type="EMBL" id="LAQL01000003">
    <property type="protein sequence ID" value="KLN61759.1"/>
    <property type="molecule type" value="Genomic_DNA"/>
</dbReference>
<dbReference type="RefSeq" id="WP_047763096.1">
    <property type="nucleotide sequence ID" value="NZ_LAQL01000003.1"/>
</dbReference>
<evidence type="ECO:0000313" key="3">
    <source>
        <dbReference type="Proteomes" id="UP000035444"/>
    </source>
</evidence>
<evidence type="ECO:0000256" key="1">
    <source>
        <dbReference type="SAM" id="SignalP"/>
    </source>
</evidence>